<proteinExistence type="predicted"/>
<dbReference type="Proteomes" id="UP001164965">
    <property type="component" value="Chromosome"/>
</dbReference>
<accession>A0ABY6NZJ0</accession>
<organism evidence="1 2">
    <name type="scientific">Rhodococcus antarcticus</name>
    <dbReference type="NCBI Taxonomy" id="2987751"/>
    <lineage>
        <taxon>Bacteria</taxon>
        <taxon>Bacillati</taxon>
        <taxon>Actinomycetota</taxon>
        <taxon>Actinomycetes</taxon>
        <taxon>Mycobacteriales</taxon>
        <taxon>Nocardiaceae</taxon>
        <taxon>Rhodococcus</taxon>
    </lineage>
</organism>
<dbReference type="EMBL" id="CP110615">
    <property type="protein sequence ID" value="UZJ24388.1"/>
    <property type="molecule type" value="Genomic_DNA"/>
</dbReference>
<gene>
    <name evidence="1" type="ORF">RHODO2019_14745</name>
</gene>
<dbReference type="RefSeq" id="WP_265382495.1">
    <property type="nucleotide sequence ID" value="NZ_CP110615.1"/>
</dbReference>
<evidence type="ECO:0000313" key="1">
    <source>
        <dbReference type="EMBL" id="UZJ24388.1"/>
    </source>
</evidence>
<evidence type="ECO:0000313" key="2">
    <source>
        <dbReference type="Proteomes" id="UP001164965"/>
    </source>
</evidence>
<keyword evidence="2" id="KW-1185">Reference proteome</keyword>
<sequence length="58" mass="6085">MADAKPAKPSTADLDEEEVEVPSETALAAQKVVAAYAEDADECVVLLDMLGIGRPLKV</sequence>
<name>A0ABY6NZJ0_9NOCA</name>
<reference evidence="1" key="1">
    <citation type="submission" date="2022-10" db="EMBL/GenBank/DDBJ databases">
        <title>Rhodococcus sp.75.</title>
        <authorList>
            <person name="Sun M."/>
        </authorList>
    </citation>
    <scope>NUCLEOTIDE SEQUENCE</scope>
    <source>
        <strain evidence="1">75</strain>
    </source>
</reference>
<protein>
    <submittedName>
        <fullName evidence="1">Uncharacterized protein</fullName>
    </submittedName>
</protein>